<dbReference type="InterPro" id="IPR000120">
    <property type="entry name" value="Amidase"/>
</dbReference>
<evidence type="ECO:0000313" key="3">
    <source>
        <dbReference type="Proteomes" id="UP000774617"/>
    </source>
</evidence>
<dbReference type="EMBL" id="JAGTJR010000037">
    <property type="protein sequence ID" value="KAH7034327.1"/>
    <property type="molecule type" value="Genomic_DNA"/>
</dbReference>
<dbReference type="Pfam" id="PF01425">
    <property type="entry name" value="Amidase"/>
    <property type="match status" value="1"/>
</dbReference>
<dbReference type="PANTHER" id="PTHR11895">
    <property type="entry name" value="TRANSAMIDASE"/>
    <property type="match status" value="1"/>
</dbReference>
<dbReference type="SUPFAM" id="SSF75304">
    <property type="entry name" value="Amidase signature (AS) enzymes"/>
    <property type="match status" value="1"/>
</dbReference>
<organism evidence="2 3">
    <name type="scientific">Macrophomina phaseolina</name>
    <dbReference type="NCBI Taxonomy" id="35725"/>
    <lineage>
        <taxon>Eukaryota</taxon>
        <taxon>Fungi</taxon>
        <taxon>Dikarya</taxon>
        <taxon>Ascomycota</taxon>
        <taxon>Pezizomycotina</taxon>
        <taxon>Dothideomycetes</taxon>
        <taxon>Dothideomycetes incertae sedis</taxon>
        <taxon>Botryosphaeriales</taxon>
        <taxon>Botryosphaeriaceae</taxon>
        <taxon>Macrophomina</taxon>
    </lineage>
</organism>
<accession>A0ABQ8FY42</accession>
<dbReference type="Gene3D" id="3.90.1300.10">
    <property type="entry name" value="Amidase signature (AS) domain"/>
    <property type="match status" value="1"/>
</dbReference>
<proteinExistence type="predicted"/>
<reference evidence="2 3" key="1">
    <citation type="journal article" date="2021" name="Nat. Commun.">
        <title>Genetic determinants of endophytism in the Arabidopsis root mycobiome.</title>
        <authorList>
            <person name="Mesny F."/>
            <person name="Miyauchi S."/>
            <person name="Thiergart T."/>
            <person name="Pickel B."/>
            <person name="Atanasova L."/>
            <person name="Karlsson M."/>
            <person name="Huettel B."/>
            <person name="Barry K.W."/>
            <person name="Haridas S."/>
            <person name="Chen C."/>
            <person name="Bauer D."/>
            <person name="Andreopoulos W."/>
            <person name="Pangilinan J."/>
            <person name="LaButti K."/>
            <person name="Riley R."/>
            <person name="Lipzen A."/>
            <person name="Clum A."/>
            <person name="Drula E."/>
            <person name="Henrissat B."/>
            <person name="Kohler A."/>
            <person name="Grigoriev I.V."/>
            <person name="Martin F.M."/>
            <person name="Hacquard S."/>
        </authorList>
    </citation>
    <scope>NUCLEOTIDE SEQUENCE [LARGE SCALE GENOMIC DNA]</scope>
    <source>
        <strain evidence="2 3">MPI-SDFR-AT-0080</strain>
    </source>
</reference>
<dbReference type="InterPro" id="IPR023631">
    <property type="entry name" value="Amidase_dom"/>
</dbReference>
<keyword evidence="3" id="KW-1185">Reference proteome</keyword>
<comment type="caution">
    <text evidence="2">The sequence shown here is derived from an EMBL/GenBank/DDBJ whole genome shotgun (WGS) entry which is preliminary data.</text>
</comment>
<feature type="domain" description="Amidase" evidence="1">
    <location>
        <begin position="65"/>
        <end position="488"/>
    </location>
</feature>
<evidence type="ECO:0000259" key="1">
    <source>
        <dbReference type="Pfam" id="PF01425"/>
    </source>
</evidence>
<dbReference type="Proteomes" id="UP000774617">
    <property type="component" value="Unassembled WGS sequence"/>
</dbReference>
<dbReference type="PANTHER" id="PTHR11895:SF170">
    <property type="entry name" value="AMIDASE"/>
    <property type="match status" value="1"/>
</dbReference>
<protein>
    <submittedName>
        <fullName evidence="2">Amidase</fullName>
    </submittedName>
</protein>
<gene>
    <name evidence="2" type="ORF">B0J12DRAFT_766071</name>
</gene>
<name>A0ABQ8FY42_9PEZI</name>
<evidence type="ECO:0000313" key="2">
    <source>
        <dbReference type="EMBL" id="KAH7034327.1"/>
    </source>
</evidence>
<sequence length="510" mass="54237">MRSANSEEADYFKLLAGLHDAAKIVEALPDYVPQVNLERFPRNHVKRPTAEEQVLGAAWAHTFSIKDASIQGPLTGKTVCLKDCITVAGVPQLLGTDSIEPWTPDADATVVTWALEAGAEIVGTANCENWCQSTSSFSSAHGTVENPFASGYSAGGSTSGAAALVGAGLVDIAIGADQGGSIRVPAALCGCVGLKPTHGLVPYTGIASNDANNDHAGPLARTVMEVALCLDAISGYDGIDDRSLGAPRHGSTTFAADLAAQDHKGANSLSGFRVGILKEAFEQAIVEPRMRTAVLDAARKFSALGATVEEVSIPDHLLGTAIWTVEQRVSGCLSMMGKAAGRRGLGLTKLEEARLPWTQEKFDKLFPTTKNIFLNGIYLMEKFPALYAKAQNLSRRLRDEYETALQKYDVLILPTTSFVAPAHGQLTTPIDTISPTIGLTSNTTMFDATGQPAMSIPIGWLPAKEDSNVKLPAAMQIVSGLWQDGKVLKAGHAWQEAYDWKKVNYEGVKA</sequence>
<dbReference type="InterPro" id="IPR036928">
    <property type="entry name" value="AS_sf"/>
</dbReference>